<accession>A0A6P1NGM6</accession>
<organism evidence="2 3">
    <name type="scientific">Pseudarthrobacter psychrotolerans</name>
    <dbReference type="NCBI Taxonomy" id="2697569"/>
    <lineage>
        <taxon>Bacteria</taxon>
        <taxon>Bacillati</taxon>
        <taxon>Actinomycetota</taxon>
        <taxon>Actinomycetes</taxon>
        <taxon>Micrococcales</taxon>
        <taxon>Micrococcaceae</taxon>
        <taxon>Pseudarthrobacter</taxon>
    </lineage>
</organism>
<feature type="region of interest" description="Disordered" evidence="1">
    <location>
        <begin position="27"/>
        <end position="58"/>
    </location>
</feature>
<dbReference type="AlphaFoldDB" id="A0A6P1NGM6"/>
<dbReference type="KEGG" id="psey:GU243_00455"/>
<proteinExistence type="predicted"/>
<feature type="compositionally biased region" description="Low complexity" evidence="1">
    <location>
        <begin position="43"/>
        <end position="58"/>
    </location>
</feature>
<dbReference type="EMBL" id="CP047898">
    <property type="protein sequence ID" value="QHK18508.1"/>
    <property type="molecule type" value="Genomic_DNA"/>
</dbReference>
<keyword evidence="3" id="KW-1185">Reference proteome</keyword>
<dbReference type="Proteomes" id="UP000464186">
    <property type="component" value="Chromosome"/>
</dbReference>
<gene>
    <name evidence="2" type="ORF">GU243_00455</name>
</gene>
<dbReference type="SUPFAM" id="SSF53187">
    <property type="entry name" value="Zn-dependent exopeptidases"/>
    <property type="match status" value="1"/>
</dbReference>
<sequence>MQPVGDPSDWTSPVFEPEIREGRIWARGSGDNKGQHFAPLHARVCSRSTSTVRRSPSP</sequence>
<protein>
    <submittedName>
        <fullName evidence="2">M20/M25/M40 family metallo-hydrolase</fullName>
    </submittedName>
</protein>
<name>A0A6P1NGM6_9MICC</name>
<evidence type="ECO:0000313" key="2">
    <source>
        <dbReference type="EMBL" id="QHK18508.1"/>
    </source>
</evidence>
<keyword evidence="2" id="KW-0378">Hydrolase</keyword>
<reference evidence="2 3" key="1">
    <citation type="submission" date="2020-01" db="EMBL/GenBank/DDBJ databases">
        <title>Pseudarthrobacter psychrotolerans sp. nov., isolated from antarctic soil.</title>
        <authorList>
            <person name="Shin Y."/>
            <person name="Park W."/>
        </authorList>
    </citation>
    <scope>NUCLEOTIDE SEQUENCE [LARGE SCALE GENOMIC DNA]</scope>
    <source>
        <strain evidence="2 3">YJ56</strain>
    </source>
</reference>
<dbReference type="Gene3D" id="3.40.630.10">
    <property type="entry name" value="Zn peptidases"/>
    <property type="match status" value="1"/>
</dbReference>
<evidence type="ECO:0000313" key="3">
    <source>
        <dbReference type="Proteomes" id="UP000464186"/>
    </source>
</evidence>
<dbReference type="GO" id="GO:0016787">
    <property type="term" value="F:hydrolase activity"/>
    <property type="evidence" value="ECO:0007669"/>
    <property type="project" value="UniProtKB-KW"/>
</dbReference>
<evidence type="ECO:0000256" key="1">
    <source>
        <dbReference type="SAM" id="MobiDB-lite"/>
    </source>
</evidence>